<dbReference type="Gene3D" id="3.40.630.10">
    <property type="entry name" value="Zn peptidases"/>
    <property type="match status" value="1"/>
</dbReference>
<dbReference type="GO" id="GO:0006508">
    <property type="term" value="P:proteolysis"/>
    <property type="evidence" value="ECO:0007669"/>
    <property type="project" value="UniProtKB-KW"/>
</dbReference>
<dbReference type="Gene3D" id="2.40.30.40">
    <property type="entry name" value="Peptidase M42, domain 2"/>
    <property type="match status" value="1"/>
</dbReference>
<dbReference type="GO" id="GO:0004177">
    <property type="term" value="F:aminopeptidase activity"/>
    <property type="evidence" value="ECO:0007669"/>
    <property type="project" value="UniProtKB-UniRule"/>
</dbReference>
<dbReference type="RefSeq" id="WP_043209011.1">
    <property type="nucleotide sequence ID" value="NZ_AP022055.1"/>
</dbReference>
<feature type="active site" description="Proton acceptor" evidence="7">
    <location>
        <position position="220"/>
    </location>
</feature>
<dbReference type="InterPro" id="IPR051464">
    <property type="entry name" value="Peptidase_M42_aminopept"/>
</dbReference>
<dbReference type="EMBL" id="AP022227">
    <property type="protein sequence ID" value="BBT40639.1"/>
    <property type="molecule type" value="Genomic_DNA"/>
</dbReference>
<evidence type="ECO:0000256" key="7">
    <source>
        <dbReference type="PIRSR" id="PIRSR001123-1"/>
    </source>
</evidence>
<dbReference type="PIRSF" id="PIRSF001123">
    <property type="entry name" value="PepA_GA"/>
    <property type="match status" value="1"/>
</dbReference>
<dbReference type="Proteomes" id="UP000515680">
    <property type="component" value="Chromosome"/>
</dbReference>
<dbReference type="PANTHER" id="PTHR32481">
    <property type="entry name" value="AMINOPEPTIDASE"/>
    <property type="match status" value="1"/>
</dbReference>
<feature type="binding site" evidence="8">
    <location>
        <position position="186"/>
    </location>
    <ligand>
        <name>Zn(2+)</name>
        <dbReference type="ChEBI" id="CHEBI:29105"/>
        <label>2</label>
    </ligand>
</feature>
<keyword evidence="2" id="KW-0031">Aminopeptidase</keyword>
<sequence length="358" mass="38343">MEIDPLLHALLLARGPGGQEDEVRHICQRELARHCDETRIDRAGNVLGVLRATQPCEPEQSIRLMAHMDEIAMIVKRVKTDGTLEVLALGGAQPISFGVCPVELLGDQQCLPGVLSYGSMHNSGRSTNGREVLSGDVHWQDVHVVTRQDTAALERAGIRPGTRVVLSRHWRQPYAVNDCIAAHFLDDRAPVAALLGCARDLKARRAGLRQDVWFVFTTLEEESNAGAMYAAARLPGDTTVAVEVGPVLDEYGTRLSADPIINTGDQKGLYSRSVVHGLTAAAQRAGYRPQAALLVDFASDASAVMSAGVAAQAGCLAIPTENTHGFEMIHGDGITACAATLVEYALAPQTPSAPHNPR</sequence>
<feature type="binding site" evidence="8">
    <location>
        <position position="67"/>
    </location>
    <ligand>
        <name>Zn(2+)</name>
        <dbReference type="ChEBI" id="CHEBI:29105"/>
        <label>1</label>
    </ligand>
</feature>
<evidence type="ECO:0008006" key="11">
    <source>
        <dbReference type="Google" id="ProtNLM"/>
    </source>
</evidence>
<dbReference type="Pfam" id="PF05343">
    <property type="entry name" value="Peptidase_M42"/>
    <property type="match status" value="1"/>
</dbReference>
<feature type="binding site" evidence="8">
    <location>
        <position position="221"/>
    </location>
    <ligand>
        <name>Zn(2+)</name>
        <dbReference type="ChEBI" id="CHEBI:29105"/>
        <label>2</label>
    </ligand>
</feature>
<dbReference type="InterPro" id="IPR008007">
    <property type="entry name" value="Peptidase_M42"/>
</dbReference>
<gene>
    <name evidence="9" type="ORF">WP8W18C01_29800</name>
</gene>
<organism evidence="9 10">
    <name type="scientific">Pseudomonas putida</name>
    <name type="common">Arthrobacter siderocapsulatus</name>
    <dbReference type="NCBI Taxonomy" id="303"/>
    <lineage>
        <taxon>Bacteria</taxon>
        <taxon>Pseudomonadati</taxon>
        <taxon>Pseudomonadota</taxon>
        <taxon>Gammaproteobacteria</taxon>
        <taxon>Pseudomonadales</taxon>
        <taxon>Pseudomonadaceae</taxon>
        <taxon>Pseudomonas</taxon>
    </lineage>
</organism>
<evidence type="ECO:0000313" key="9">
    <source>
        <dbReference type="EMBL" id="BBT40639.1"/>
    </source>
</evidence>
<dbReference type="AlphaFoldDB" id="A0A6S5U1T6"/>
<dbReference type="GO" id="GO:0046872">
    <property type="term" value="F:metal ion binding"/>
    <property type="evidence" value="ECO:0007669"/>
    <property type="project" value="UniProtKB-UniRule"/>
</dbReference>
<evidence type="ECO:0000256" key="5">
    <source>
        <dbReference type="ARBA" id="ARBA00022801"/>
    </source>
</evidence>
<proteinExistence type="inferred from homology"/>
<accession>A0A6S5U1T6</accession>
<feature type="binding site" evidence="8">
    <location>
        <position position="324"/>
    </location>
    <ligand>
        <name>Zn(2+)</name>
        <dbReference type="ChEBI" id="CHEBI:29105"/>
        <label>2</label>
    </ligand>
</feature>
<feature type="binding site" evidence="8">
    <location>
        <position position="186"/>
    </location>
    <ligand>
        <name>Zn(2+)</name>
        <dbReference type="ChEBI" id="CHEBI:29105"/>
        <label>1</label>
    </ligand>
</feature>
<keyword evidence="5" id="KW-0378">Hydrolase</keyword>
<comment type="cofactor">
    <cofactor evidence="8">
        <name>a divalent metal cation</name>
        <dbReference type="ChEBI" id="CHEBI:60240"/>
    </cofactor>
    <text evidence="8">Binds 2 divalent metal cations per subunit.</text>
</comment>
<evidence type="ECO:0000256" key="6">
    <source>
        <dbReference type="PIRNR" id="PIRNR001123"/>
    </source>
</evidence>
<dbReference type="InterPro" id="IPR023367">
    <property type="entry name" value="Peptidase_M42_dom2"/>
</dbReference>
<dbReference type="SUPFAM" id="SSF101821">
    <property type="entry name" value="Aminopeptidase/glucanase lid domain"/>
    <property type="match status" value="1"/>
</dbReference>
<feature type="binding site" evidence="8">
    <location>
        <position position="243"/>
    </location>
    <ligand>
        <name>Zn(2+)</name>
        <dbReference type="ChEBI" id="CHEBI:29105"/>
        <label>1</label>
    </ligand>
</feature>
<evidence type="ECO:0000256" key="3">
    <source>
        <dbReference type="ARBA" id="ARBA00022670"/>
    </source>
</evidence>
<dbReference type="PANTHER" id="PTHR32481:SF0">
    <property type="entry name" value="AMINOPEPTIDASE YPDE-RELATED"/>
    <property type="match status" value="1"/>
</dbReference>
<protein>
    <recommendedName>
        <fullName evidence="11">Peptidase M42</fullName>
    </recommendedName>
</protein>
<comment type="similarity">
    <text evidence="1 6">Belongs to the peptidase M42 family.</text>
</comment>
<dbReference type="SUPFAM" id="SSF53187">
    <property type="entry name" value="Zn-dependent exopeptidases"/>
    <property type="match status" value="1"/>
</dbReference>
<keyword evidence="3" id="KW-0645">Protease</keyword>
<reference evidence="9 10" key="1">
    <citation type="submission" date="2019-12" db="EMBL/GenBank/DDBJ databases">
        <title>complete genome sequences of Pseudomonas putida str. WP8-W18-CRE-01 isolated from wastewater treatment plant effluent.</title>
        <authorList>
            <person name="Sekizuka T."/>
            <person name="Itokawa K."/>
            <person name="Yatsu K."/>
            <person name="Inamine Y."/>
            <person name="Kuroda M."/>
        </authorList>
    </citation>
    <scope>NUCLEOTIDE SEQUENCE [LARGE SCALE GENOMIC DNA]</scope>
    <source>
        <strain evidence="9 10">WP8-W18-CRE-01</strain>
    </source>
</reference>
<dbReference type="GeneID" id="93544624"/>
<keyword evidence="4 8" id="KW-0479">Metal-binding</keyword>
<evidence type="ECO:0000256" key="4">
    <source>
        <dbReference type="ARBA" id="ARBA00022723"/>
    </source>
</evidence>
<evidence type="ECO:0000313" key="10">
    <source>
        <dbReference type="Proteomes" id="UP000515680"/>
    </source>
</evidence>
<evidence type="ECO:0000256" key="2">
    <source>
        <dbReference type="ARBA" id="ARBA00022438"/>
    </source>
</evidence>
<evidence type="ECO:0000256" key="1">
    <source>
        <dbReference type="ARBA" id="ARBA00006272"/>
    </source>
</evidence>
<evidence type="ECO:0000256" key="8">
    <source>
        <dbReference type="PIRSR" id="PIRSR001123-2"/>
    </source>
</evidence>
<name>A0A6S5U1T6_PSEPU</name>